<feature type="region of interest" description="Disordered" evidence="1">
    <location>
        <begin position="1"/>
        <end position="29"/>
    </location>
</feature>
<dbReference type="EMBL" id="AJVK01036764">
    <property type="status" value="NOT_ANNOTATED_CDS"/>
    <property type="molecule type" value="Genomic_DNA"/>
</dbReference>
<dbReference type="PANTHER" id="PTHR47331">
    <property type="entry name" value="PHD-TYPE DOMAIN-CONTAINING PROTEIN"/>
    <property type="match status" value="1"/>
</dbReference>
<feature type="compositionally biased region" description="Polar residues" evidence="1">
    <location>
        <begin position="1"/>
        <end position="25"/>
    </location>
</feature>
<dbReference type="VEuPathDB" id="VectorBase:PPAI009383"/>
<evidence type="ECO:0000259" key="2">
    <source>
        <dbReference type="Pfam" id="PF18701"/>
    </source>
</evidence>
<proteinExistence type="predicted"/>
<keyword evidence="4" id="KW-1185">Reference proteome</keyword>
<dbReference type="VEuPathDB" id="VectorBase:PPAPM1_004550"/>
<organism evidence="3 4">
    <name type="scientific">Phlebotomus papatasi</name>
    <name type="common">Sandfly</name>
    <dbReference type="NCBI Taxonomy" id="29031"/>
    <lineage>
        <taxon>Eukaryota</taxon>
        <taxon>Metazoa</taxon>
        <taxon>Ecdysozoa</taxon>
        <taxon>Arthropoda</taxon>
        <taxon>Hexapoda</taxon>
        <taxon>Insecta</taxon>
        <taxon>Pterygota</taxon>
        <taxon>Neoptera</taxon>
        <taxon>Endopterygota</taxon>
        <taxon>Diptera</taxon>
        <taxon>Nematocera</taxon>
        <taxon>Psychodoidea</taxon>
        <taxon>Psychodidae</taxon>
        <taxon>Phlebotomus</taxon>
        <taxon>Phlebotomus</taxon>
    </lineage>
</organism>
<feature type="region of interest" description="Disordered" evidence="1">
    <location>
        <begin position="109"/>
        <end position="140"/>
    </location>
</feature>
<evidence type="ECO:0000313" key="3">
    <source>
        <dbReference type="EnsemblMetazoa" id="PPAI009383-PA"/>
    </source>
</evidence>
<accession>A0A1B0DLZ3</accession>
<protein>
    <recommendedName>
        <fullName evidence="2">DUF5641 domain-containing protein</fullName>
    </recommendedName>
</protein>
<reference evidence="3" key="1">
    <citation type="submission" date="2022-08" db="UniProtKB">
        <authorList>
            <consortium name="EnsemblMetazoa"/>
        </authorList>
    </citation>
    <scope>IDENTIFICATION</scope>
    <source>
        <strain evidence="3">Israel</strain>
    </source>
</reference>
<dbReference type="PANTHER" id="PTHR47331:SF5">
    <property type="entry name" value="RIBONUCLEASE H"/>
    <property type="match status" value="1"/>
</dbReference>
<dbReference type="InterPro" id="IPR040676">
    <property type="entry name" value="DUF5641"/>
</dbReference>
<sequence>RCIDATNASNPFDESTANTSRSQPTKSRKQVSAFHVSTATSNCRCCNESPHPLYKCAQFISKTPDERFEVVKELNLCRNCLSPHPTNTCSFYKCKKCQGRHNILLHDKFVGQPPPADSPASGKPPTNPITDITSKFHSESPKSLESNSVVTLPVFTAPSECTSTTPKVLLATATVDILTSDHQRIPCRLMLDGGAQACIMTTDLCERLGLPKTPSDSTILGVGSQVNPVNYRVTTTIFSKRNNQSYTFLCYILPKISDNIPDWSVDERVIQIPSNVPLADPLWNVQCPVDLLVCGDAYWNSLLTDKISLGIGLPHLRETTFGYVVVGQFNPLHSARDVSHHETRPMNPAVDKVSRNFGEFEDRHEKSSAVDLQSGSETRFAKTHKRKPNGRFVVSLPGREGLELLRDSQPKPITQSLAIEKQLYRKPRFKVICGDVVRDYRNREQLALVSPLDIAAPNSLCQIEAILTSRPLCMMSPDPNEESFLTPGRFLVGVPGNASPNPDLSKIPENRQTYWQLCQLRAQEFGRRWRLQYLNTLQQRLSWKITREHLKAGELVLLLDESSKEGSKWVLRY</sequence>
<evidence type="ECO:0000256" key="1">
    <source>
        <dbReference type="SAM" id="MobiDB-lite"/>
    </source>
</evidence>
<name>A0A1B0DLZ3_PHLPP</name>
<dbReference type="EnsemblMetazoa" id="PPAI009383-RA">
    <property type="protein sequence ID" value="PPAI009383-PA"/>
    <property type="gene ID" value="PPAI009383"/>
</dbReference>
<dbReference type="AlphaFoldDB" id="A0A1B0DLZ3"/>
<dbReference type="Proteomes" id="UP000092462">
    <property type="component" value="Unassembled WGS sequence"/>
</dbReference>
<dbReference type="Pfam" id="PF18701">
    <property type="entry name" value="DUF5641"/>
    <property type="match status" value="1"/>
</dbReference>
<evidence type="ECO:0000313" key="4">
    <source>
        <dbReference type="Proteomes" id="UP000092462"/>
    </source>
</evidence>
<dbReference type="VEuPathDB" id="VectorBase:PPAPM1_006985"/>
<feature type="domain" description="DUF5641" evidence="2">
    <location>
        <begin position="514"/>
        <end position="570"/>
    </location>
</feature>